<dbReference type="RefSeq" id="WP_108435643.1">
    <property type="nucleotide sequence ID" value="NZ_CP028918.1"/>
</dbReference>
<dbReference type="InterPro" id="IPR042203">
    <property type="entry name" value="Leu/Phe-tRNA_Trfase_C"/>
</dbReference>
<dbReference type="AlphaFoldDB" id="A0A2S0ULX4"/>
<dbReference type="HAMAP" id="MF_00688">
    <property type="entry name" value="Leu_Phe_trans"/>
    <property type="match status" value="1"/>
</dbReference>
<dbReference type="SUPFAM" id="SSF55729">
    <property type="entry name" value="Acyl-CoA N-acyltransferases (Nat)"/>
    <property type="match status" value="1"/>
</dbReference>
<keyword evidence="7" id="KW-1185">Reference proteome</keyword>
<dbReference type="EMBL" id="CP028918">
    <property type="protein sequence ID" value="AWB48824.1"/>
    <property type="molecule type" value="Genomic_DNA"/>
</dbReference>
<comment type="subcellular location">
    <subcellularLocation>
        <location evidence="4">Cytoplasm</location>
    </subcellularLocation>
</comment>
<comment type="catalytic activity">
    <reaction evidence="4">
        <text>N-terminal L-lysyl-[protein] + L-leucyl-tRNA(Leu) = N-terminal L-leucyl-L-lysyl-[protein] + tRNA(Leu) + H(+)</text>
        <dbReference type="Rhea" id="RHEA:12340"/>
        <dbReference type="Rhea" id="RHEA-COMP:9613"/>
        <dbReference type="Rhea" id="RHEA-COMP:9622"/>
        <dbReference type="Rhea" id="RHEA-COMP:12670"/>
        <dbReference type="Rhea" id="RHEA-COMP:12671"/>
        <dbReference type="ChEBI" id="CHEBI:15378"/>
        <dbReference type="ChEBI" id="CHEBI:65249"/>
        <dbReference type="ChEBI" id="CHEBI:78442"/>
        <dbReference type="ChEBI" id="CHEBI:78494"/>
        <dbReference type="ChEBI" id="CHEBI:133043"/>
        <dbReference type="EC" id="2.3.2.6"/>
    </reaction>
</comment>
<evidence type="ECO:0000256" key="1">
    <source>
        <dbReference type="ARBA" id="ARBA00022490"/>
    </source>
</evidence>
<comment type="function">
    <text evidence="4">Functions in the N-end rule pathway of protein degradation where it conjugates Leu, Phe and, less efficiently, Met from aminoacyl-tRNAs to the N-termini of proteins containing an N-terminal arginine or lysine.</text>
</comment>
<dbReference type="InterPro" id="IPR004616">
    <property type="entry name" value="Leu/Phe-tRNA_Trfase"/>
</dbReference>
<dbReference type="PANTHER" id="PTHR30098:SF2">
    <property type="entry name" value="LEUCYL_PHENYLALANYL-TRNA--PROTEIN TRANSFERASE"/>
    <property type="match status" value="1"/>
</dbReference>
<sequence>MPDQTITPELLLRGYAAGIFPMAQGRDDPEIHWIDPRRRGILPLDGFHISRSLRRTILTCGWTVTIDTAFAETLQGCADRPETWINAPIFALYTDLHTAGFAHSLEVWEGQTLVGGVYGVTLGAAFFGESMFSRRTDASKLALAYAVHRLRAGGFSLFDTQFLTPHLASLGGVEITRFDYRRRLSTALERSARFAPEGYCPSPSDVAGPSTGAGSAGVTQRSTQTS</sequence>
<dbReference type="EC" id="2.3.2.6" evidence="4"/>
<evidence type="ECO:0000256" key="5">
    <source>
        <dbReference type="SAM" id="MobiDB-lite"/>
    </source>
</evidence>
<protein>
    <recommendedName>
        <fullName evidence="4">Leucyl/phenylalanyl-tRNA--protein transferase</fullName>
        <ecNumber evidence="4">2.3.2.6</ecNumber>
    </recommendedName>
    <alternativeName>
        <fullName evidence="4">L/F-transferase</fullName>
    </alternativeName>
    <alternativeName>
        <fullName evidence="4">Leucyltransferase</fullName>
    </alternativeName>
    <alternativeName>
        <fullName evidence="4">Phenyalanyltransferase</fullName>
    </alternativeName>
</protein>
<reference evidence="6 7" key="1">
    <citation type="submission" date="2018-04" db="EMBL/GenBank/DDBJ databases">
        <title>Genome sequencing of Gemmobacter.</title>
        <authorList>
            <person name="Yi H."/>
            <person name="Baek M.-G."/>
        </authorList>
    </citation>
    <scope>NUCLEOTIDE SEQUENCE [LARGE SCALE GENOMIC DNA]</scope>
    <source>
        <strain evidence="6 7">HYN0069</strain>
    </source>
</reference>
<feature type="region of interest" description="Disordered" evidence="5">
    <location>
        <begin position="195"/>
        <end position="226"/>
    </location>
</feature>
<keyword evidence="3 4" id="KW-0012">Acyltransferase</keyword>
<dbReference type="KEGG" id="geh:HYN69_10165"/>
<comment type="similarity">
    <text evidence="4">Belongs to the L/F-transferase family.</text>
</comment>
<evidence type="ECO:0000313" key="6">
    <source>
        <dbReference type="EMBL" id="AWB48824.1"/>
    </source>
</evidence>
<dbReference type="GO" id="GO:0030163">
    <property type="term" value="P:protein catabolic process"/>
    <property type="evidence" value="ECO:0007669"/>
    <property type="project" value="UniProtKB-UniRule"/>
</dbReference>
<evidence type="ECO:0000256" key="2">
    <source>
        <dbReference type="ARBA" id="ARBA00022679"/>
    </source>
</evidence>
<keyword evidence="1 4" id="KW-0963">Cytoplasm</keyword>
<dbReference type="GO" id="GO:0005737">
    <property type="term" value="C:cytoplasm"/>
    <property type="evidence" value="ECO:0007669"/>
    <property type="project" value="UniProtKB-SubCell"/>
</dbReference>
<evidence type="ECO:0000313" key="7">
    <source>
        <dbReference type="Proteomes" id="UP000244496"/>
    </source>
</evidence>
<evidence type="ECO:0000256" key="3">
    <source>
        <dbReference type="ARBA" id="ARBA00023315"/>
    </source>
</evidence>
<evidence type="ECO:0000256" key="4">
    <source>
        <dbReference type="HAMAP-Rule" id="MF_00688"/>
    </source>
</evidence>
<proteinExistence type="inferred from homology"/>
<dbReference type="Pfam" id="PF03588">
    <property type="entry name" value="Leu_Phe_trans"/>
    <property type="match status" value="1"/>
</dbReference>
<comment type="catalytic activity">
    <reaction evidence="4">
        <text>L-phenylalanyl-tRNA(Phe) + an N-terminal L-alpha-aminoacyl-[protein] = an N-terminal L-phenylalanyl-L-alpha-aminoacyl-[protein] + tRNA(Phe)</text>
        <dbReference type="Rhea" id="RHEA:43632"/>
        <dbReference type="Rhea" id="RHEA-COMP:9668"/>
        <dbReference type="Rhea" id="RHEA-COMP:9699"/>
        <dbReference type="Rhea" id="RHEA-COMP:10636"/>
        <dbReference type="Rhea" id="RHEA-COMP:10637"/>
        <dbReference type="ChEBI" id="CHEBI:78442"/>
        <dbReference type="ChEBI" id="CHEBI:78531"/>
        <dbReference type="ChEBI" id="CHEBI:78597"/>
        <dbReference type="ChEBI" id="CHEBI:83561"/>
        <dbReference type="EC" id="2.3.2.6"/>
    </reaction>
</comment>
<dbReference type="PANTHER" id="PTHR30098">
    <property type="entry name" value="LEUCYL/PHENYLALANYL-TRNA--PROTEIN TRANSFERASE"/>
    <property type="match status" value="1"/>
</dbReference>
<organism evidence="6 7">
    <name type="scientific">Paragemmobacter aquarius</name>
    <dbReference type="NCBI Taxonomy" id="2169400"/>
    <lineage>
        <taxon>Bacteria</taxon>
        <taxon>Pseudomonadati</taxon>
        <taxon>Pseudomonadota</taxon>
        <taxon>Alphaproteobacteria</taxon>
        <taxon>Rhodobacterales</taxon>
        <taxon>Paracoccaceae</taxon>
        <taxon>Paragemmobacter</taxon>
    </lineage>
</organism>
<dbReference type="GO" id="GO:0008914">
    <property type="term" value="F:leucyl-tRNA--protein transferase activity"/>
    <property type="evidence" value="ECO:0007669"/>
    <property type="project" value="UniProtKB-UniRule"/>
</dbReference>
<dbReference type="NCBIfam" id="TIGR00667">
    <property type="entry name" value="aat"/>
    <property type="match status" value="1"/>
</dbReference>
<dbReference type="InterPro" id="IPR016181">
    <property type="entry name" value="Acyl_CoA_acyltransferase"/>
</dbReference>
<dbReference type="Gene3D" id="3.40.630.70">
    <property type="entry name" value="Leucyl/phenylalanyl-tRNA-protein transferase, C-terminal domain"/>
    <property type="match status" value="1"/>
</dbReference>
<name>A0A2S0ULX4_9RHOB</name>
<keyword evidence="2 4" id="KW-0808">Transferase</keyword>
<dbReference type="Proteomes" id="UP000244496">
    <property type="component" value="Chromosome"/>
</dbReference>
<accession>A0A2S0ULX4</accession>
<dbReference type="OrthoDB" id="9790282at2"/>
<gene>
    <name evidence="4" type="primary">aat</name>
    <name evidence="6" type="ORF">HYN69_10165</name>
</gene>
<comment type="catalytic activity">
    <reaction evidence="4">
        <text>N-terminal L-arginyl-[protein] + L-leucyl-tRNA(Leu) = N-terminal L-leucyl-L-arginyl-[protein] + tRNA(Leu) + H(+)</text>
        <dbReference type="Rhea" id="RHEA:50416"/>
        <dbReference type="Rhea" id="RHEA-COMP:9613"/>
        <dbReference type="Rhea" id="RHEA-COMP:9622"/>
        <dbReference type="Rhea" id="RHEA-COMP:12672"/>
        <dbReference type="Rhea" id="RHEA-COMP:12673"/>
        <dbReference type="ChEBI" id="CHEBI:15378"/>
        <dbReference type="ChEBI" id="CHEBI:64719"/>
        <dbReference type="ChEBI" id="CHEBI:78442"/>
        <dbReference type="ChEBI" id="CHEBI:78494"/>
        <dbReference type="ChEBI" id="CHEBI:133044"/>
        <dbReference type="EC" id="2.3.2.6"/>
    </reaction>
</comment>
<feature type="compositionally biased region" description="Polar residues" evidence="5">
    <location>
        <begin position="217"/>
        <end position="226"/>
    </location>
</feature>